<evidence type="ECO:0000313" key="2">
    <source>
        <dbReference type="EMBL" id="CAD8745931.1"/>
    </source>
</evidence>
<dbReference type="Gene3D" id="2.30.29.30">
    <property type="entry name" value="Pleckstrin-homology domain (PH domain)/Phosphotyrosine-binding domain (PTB)"/>
    <property type="match status" value="1"/>
</dbReference>
<gene>
    <name evidence="2" type="ORF">HAND1043_LOCUS12427</name>
</gene>
<dbReference type="InterPro" id="IPR011993">
    <property type="entry name" value="PH-like_dom_sf"/>
</dbReference>
<reference evidence="2" key="1">
    <citation type="submission" date="2021-01" db="EMBL/GenBank/DDBJ databases">
        <authorList>
            <person name="Corre E."/>
            <person name="Pelletier E."/>
            <person name="Niang G."/>
            <person name="Scheremetjew M."/>
            <person name="Finn R."/>
            <person name="Kale V."/>
            <person name="Holt S."/>
            <person name="Cochrane G."/>
            <person name="Meng A."/>
            <person name="Brown T."/>
            <person name="Cohen L."/>
        </authorList>
    </citation>
    <scope>NUCLEOTIDE SEQUENCE</scope>
    <source>
        <strain evidence="2">CCMP441</strain>
    </source>
</reference>
<proteinExistence type="predicted"/>
<dbReference type="PROSITE" id="PS50003">
    <property type="entry name" value="PH_DOMAIN"/>
    <property type="match status" value="1"/>
</dbReference>
<name>A0A7S0TYH4_HEMAN</name>
<dbReference type="Pfam" id="PF00169">
    <property type="entry name" value="PH"/>
    <property type="match status" value="1"/>
</dbReference>
<accession>A0A7S0TYH4</accession>
<dbReference type="InterPro" id="IPR001849">
    <property type="entry name" value="PH_domain"/>
</dbReference>
<sequence>MIWCESTCMPSGWSDRSVMLANGRSVMLANGRYEMGGYVPRSENALAAPSGAAEPLGYAPSYAYSDHKVPVRILQKEKEFRARRRHFSGTLFAFDGPTEQWRRRHFTLQDSTLTYSQTYSDASGQGVEGAPPVSIDLFSSARCQVARWPMYGRGCCFTVTPMDGADAFLLSASSEGERAGWIDRLDAAGVSVTDVGGEKDVFGVMKTLGLPSIPWLS</sequence>
<feature type="domain" description="PH" evidence="1">
    <location>
        <begin position="84"/>
        <end position="190"/>
    </location>
</feature>
<evidence type="ECO:0000259" key="1">
    <source>
        <dbReference type="PROSITE" id="PS50003"/>
    </source>
</evidence>
<dbReference type="AlphaFoldDB" id="A0A7S0TYH4"/>
<organism evidence="2">
    <name type="scientific">Hemiselmis andersenii</name>
    <name type="common">Cryptophyte alga</name>
    <dbReference type="NCBI Taxonomy" id="464988"/>
    <lineage>
        <taxon>Eukaryota</taxon>
        <taxon>Cryptophyceae</taxon>
        <taxon>Cryptomonadales</taxon>
        <taxon>Hemiselmidaceae</taxon>
        <taxon>Hemiselmis</taxon>
    </lineage>
</organism>
<dbReference type="SMART" id="SM00233">
    <property type="entry name" value="PH"/>
    <property type="match status" value="1"/>
</dbReference>
<dbReference type="EMBL" id="HBFK01020034">
    <property type="protein sequence ID" value="CAD8745931.1"/>
    <property type="molecule type" value="Transcribed_RNA"/>
</dbReference>
<dbReference type="SUPFAM" id="SSF50729">
    <property type="entry name" value="PH domain-like"/>
    <property type="match status" value="1"/>
</dbReference>
<protein>
    <recommendedName>
        <fullName evidence="1">PH domain-containing protein</fullName>
    </recommendedName>
</protein>
<dbReference type="CDD" id="cd00821">
    <property type="entry name" value="PH"/>
    <property type="match status" value="1"/>
</dbReference>